<feature type="transmembrane region" description="Helical" evidence="17">
    <location>
        <begin position="35"/>
        <end position="52"/>
    </location>
</feature>
<dbReference type="PANTHER" id="PTHR11434">
    <property type="entry name" value="NADH-UBIQUINONE OXIDOREDUCTASE SUBUNIT ND4L"/>
    <property type="match status" value="1"/>
</dbReference>
<dbReference type="AlphaFoldDB" id="A0A1W5YKA0"/>
<dbReference type="GO" id="GO:0005743">
    <property type="term" value="C:mitochondrial inner membrane"/>
    <property type="evidence" value="ECO:0007669"/>
    <property type="project" value="UniProtKB-SubCell"/>
</dbReference>
<comment type="subcellular location">
    <subcellularLocation>
        <location evidence="17">Mitochondrion inner membrane</location>
        <topology evidence="17">Multi-pass membrane protein</topology>
    </subcellularLocation>
    <subcellularLocation>
        <location evidence="2">Mitochondrion membrane</location>
        <topology evidence="2">Multi-pass membrane protein</topology>
    </subcellularLocation>
</comment>
<keyword evidence="10 17" id="KW-0249">Electron transport</keyword>
<keyword evidence="7 17" id="KW-0679">Respiratory chain</keyword>
<dbReference type="GO" id="GO:0016651">
    <property type="term" value="F:oxidoreductase activity, acting on NAD(P)H"/>
    <property type="evidence" value="ECO:0007669"/>
    <property type="project" value="InterPro"/>
</dbReference>
<keyword evidence="15 17" id="KW-0472">Membrane</keyword>
<accession>A0A1W5YKA0</accession>
<geneLocation type="mitochondrion" evidence="18"/>
<comment type="function">
    <text evidence="1">Core subunit of the mitochondrial membrane respiratory chain NADH dehydrogenase (Complex I) that is believed to belong to the minimal assembly required for catalysis. Complex I functions in the transfer of electrons from NADH to the respiratory chain. The immediate electron acceptor for the enzyme is believed to be ubiquinone.</text>
</comment>
<evidence type="ECO:0000256" key="3">
    <source>
        <dbReference type="ARBA" id="ARBA00010519"/>
    </source>
</evidence>
<dbReference type="InterPro" id="IPR039428">
    <property type="entry name" value="NUOK/Mnh_C1-like"/>
</dbReference>
<evidence type="ECO:0000256" key="9">
    <source>
        <dbReference type="ARBA" id="ARBA00022967"/>
    </source>
</evidence>
<comment type="similarity">
    <text evidence="3 17">Belongs to the complex I subunit 4L family.</text>
</comment>
<evidence type="ECO:0000256" key="17">
    <source>
        <dbReference type="RuleBase" id="RU004419"/>
    </source>
</evidence>
<keyword evidence="9 17" id="KW-1278">Translocase</keyword>
<evidence type="ECO:0000256" key="11">
    <source>
        <dbReference type="ARBA" id="ARBA00022989"/>
    </source>
</evidence>
<dbReference type="PANTHER" id="PTHR11434:SF0">
    <property type="entry name" value="NADH-UBIQUINONE OXIDOREDUCTASE CHAIN 4L"/>
    <property type="match status" value="1"/>
</dbReference>
<keyword evidence="11 17" id="KW-1133">Transmembrane helix</keyword>
<dbReference type="Pfam" id="PF00420">
    <property type="entry name" value="Oxidored_q2"/>
    <property type="match status" value="1"/>
</dbReference>
<keyword evidence="6 17" id="KW-0813">Transport</keyword>
<gene>
    <name evidence="18" type="primary">ND4L</name>
</gene>
<dbReference type="EMBL" id="KX372558">
    <property type="protein sequence ID" value="ARI44182.1"/>
    <property type="molecule type" value="Genomic_DNA"/>
</dbReference>
<evidence type="ECO:0000256" key="10">
    <source>
        <dbReference type="ARBA" id="ARBA00022982"/>
    </source>
</evidence>
<dbReference type="GO" id="GO:0030964">
    <property type="term" value="C:NADH dehydrogenase complex"/>
    <property type="evidence" value="ECO:0007669"/>
    <property type="project" value="TreeGrafter"/>
</dbReference>
<reference evidence="18" key="2">
    <citation type="journal article" date="2017" name="Int. J. Mol. Sci.">
        <title>Mitochondrial Genomes Provide Insights into the Phylogeny of Lauxanioidea (Diptera: Cyclorrhapha).</title>
        <authorList>
            <person name="Li X."/>
            <person name="Li W."/>
            <person name="Ding S."/>
            <person name="Cameron S.L."/>
            <person name="Mao M."/>
            <person name="Shi L."/>
            <person name="Yang D."/>
        </authorList>
    </citation>
    <scope>NUCLEOTIDE SEQUENCE</scope>
</reference>
<evidence type="ECO:0000256" key="5">
    <source>
        <dbReference type="ARBA" id="ARBA00016612"/>
    </source>
</evidence>
<evidence type="ECO:0000256" key="2">
    <source>
        <dbReference type="ARBA" id="ARBA00004225"/>
    </source>
</evidence>
<evidence type="ECO:0000256" key="15">
    <source>
        <dbReference type="ARBA" id="ARBA00023136"/>
    </source>
</evidence>
<comment type="catalytic activity">
    <reaction evidence="16 17">
        <text>a ubiquinone + NADH + 5 H(+)(in) = a ubiquinol + NAD(+) + 4 H(+)(out)</text>
        <dbReference type="Rhea" id="RHEA:29091"/>
        <dbReference type="Rhea" id="RHEA-COMP:9565"/>
        <dbReference type="Rhea" id="RHEA-COMP:9566"/>
        <dbReference type="ChEBI" id="CHEBI:15378"/>
        <dbReference type="ChEBI" id="CHEBI:16389"/>
        <dbReference type="ChEBI" id="CHEBI:17976"/>
        <dbReference type="ChEBI" id="CHEBI:57540"/>
        <dbReference type="ChEBI" id="CHEBI:57945"/>
        <dbReference type="EC" id="7.1.1.2"/>
    </reaction>
</comment>
<comment type="function">
    <text evidence="17">Core subunit of the mitochondrial membrane respiratory chain NADH dehydrogenase (Complex I) which catalyzes electron transfer from NADH through the respiratory chain, using ubiquinone as an electron acceptor.</text>
</comment>
<keyword evidence="8 17" id="KW-0812">Transmembrane</keyword>
<evidence type="ECO:0000256" key="12">
    <source>
        <dbReference type="ARBA" id="ARBA00023027"/>
    </source>
</evidence>
<dbReference type="InterPro" id="IPR001133">
    <property type="entry name" value="NADH_UbQ_OxRdtase_chain4L/K"/>
</dbReference>
<organism evidence="18">
    <name type="scientific">Celyphus obtectus</name>
    <dbReference type="NCBI Taxonomy" id="1979295"/>
    <lineage>
        <taxon>Eukaryota</taxon>
        <taxon>Metazoa</taxon>
        <taxon>Ecdysozoa</taxon>
        <taxon>Arthropoda</taxon>
        <taxon>Hexapoda</taxon>
        <taxon>Insecta</taxon>
        <taxon>Pterygota</taxon>
        <taxon>Neoptera</taxon>
        <taxon>Endopterygota</taxon>
        <taxon>Diptera</taxon>
        <taxon>Brachycera</taxon>
        <taxon>Muscomorpha</taxon>
        <taxon>Lauxanioidea</taxon>
        <taxon>Celyphidae</taxon>
        <taxon>Celyphus</taxon>
    </lineage>
</organism>
<evidence type="ECO:0000256" key="1">
    <source>
        <dbReference type="ARBA" id="ARBA00003257"/>
    </source>
</evidence>
<evidence type="ECO:0000256" key="16">
    <source>
        <dbReference type="ARBA" id="ARBA00049551"/>
    </source>
</evidence>
<evidence type="ECO:0000256" key="8">
    <source>
        <dbReference type="ARBA" id="ARBA00022692"/>
    </source>
</evidence>
<dbReference type="GO" id="GO:0008137">
    <property type="term" value="F:NADH dehydrogenase (ubiquinone) activity"/>
    <property type="evidence" value="ECO:0007669"/>
    <property type="project" value="UniProtKB-EC"/>
</dbReference>
<keyword evidence="13 17" id="KW-0830">Ubiquinone</keyword>
<dbReference type="GO" id="GO:0042773">
    <property type="term" value="P:ATP synthesis coupled electron transport"/>
    <property type="evidence" value="ECO:0007669"/>
    <property type="project" value="UniProtKB-UniRule"/>
</dbReference>
<evidence type="ECO:0000256" key="4">
    <source>
        <dbReference type="ARBA" id="ARBA00012944"/>
    </source>
</evidence>
<feature type="transmembrane region" description="Helical" evidence="17">
    <location>
        <begin position="58"/>
        <end position="82"/>
    </location>
</feature>
<evidence type="ECO:0000256" key="6">
    <source>
        <dbReference type="ARBA" id="ARBA00022448"/>
    </source>
</evidence>
<keyword evidence="12 17" id="KW-0520">NAD</keyword>
<evidence type="ECO:0000256" key="13">
    <source>
        <dbReference type="ARBA" id="ARBA00023075"/>
    </source>
</evidence>
<feature type="transmembrane region" description="Helical" evidence="17">
    <location>
        <begin position="6"/>
        <end position="23"/>
    </location>
</feature>
<evidence type="ECO:0000256" key="14">
    <source>
        <dbReference type="ARBA" id="ARBA00023128"/>
    </source>
</evidence>
<evidence type="ECO:0000313" key="18">
    <source>
        <dbReference type="EMBL" id="ARI44182.1"/>
    </source>
</evidence>
<name>A0A1W5YKA0_9MUSC</name>
<keyword evidence="17" id="KW-0999">Mitochondrion inner membrane</keyword>
<protein>
    <recommendedName>
        <fullName evidence="5 17">NADH-ubiquinone oxidoreductase chain 4L</fullName>
        <ecNumber evidence="4 17">7.1.1.2</ecNumber>
    </recommendedName>
</protein>
<dbReference type="FunFam" id="1.10.287.3510:FF:000003">
    <property type="entry name" value="NADH-ubiquinone oxidoreductase chain 4L"/>
    <property type="match status" value="1"/>
</dbReference>
<dbReference type="EC" id="7.1.1.2" evidence="4 17"/>
<proteinExistence type="inferred from homology"/>
<keyword evidence="14 17" id="KW-0496">Mitochondrion</keyword>
<reference evidence="18" key="1">
    <citation type="submission" date="2016-06" db="EMBL/GenBank/DDBJ databases">
        <authorList>
            <person name="Kjaerup R.B."/>
            <person name="Dalgaard T.S."/>
            <person name="Juul-Madsen H.R."/>
        </authorList>
    </citation>
    <scope>NUCLEOTIDE SEQUENCE</scope>
</reference>
<sequence>MIMFSSWMFPSILLILGFFVFVSNRKHLLSMLLSLEYIVLSLFLLLFIYLNLFNYESFFSMMFLTFSVCEGALGLSILVSMIRTHGNDYFQSFNVLQC</sequence>
<dbReference type="Gene3D" id="1.10.287.3510">
    <property type="match status" value="1"/>
</dbReference>
<evidence type="ECO:0000256" key="7">
    <source>
        <dbReference type="ARBA" id="ARBA00022660"/>
    </source>
</evidence>